<reference evidence="1" key="1">
    <citation type="submission" date="2023-10" db="EMBL/GenBank/DDBJ databases">
        <authorList>
            <person name="Chen Y."/>
            <person name="Shah S."/>
            <person name="Dougan E. K."/>
            <person name="Thang M."/>
            <person name="Chan C."/>
        </authorList>
    </citation>
    <scope>NUCLEOTIDE SEQUENCE [LARGE SCALE GENOMIC DNA]</scope>
</reference>
<feature type="non-terminal residue" evidence="1">
    <location>
        <position position="285"/>
    </location>
</feature>
<proteinExistence type="predicted"/>
<organism evidence="1 2">
    <name type="scientific">Prorocentrum cordatum</name>
    <dbReference type="NCBI Taxonomy" id="2364126"/>
    <lineage>
        <taxon>Eukaryota</taxon>
        <taxon>Sar</taxon>
        <taxon>Alveolata</taxon>
        <taxon>Dinophyceae</taxon>
        <taxon>Prorocentrales</taxon>
        <taxon>Prorocentraceae</taxon>
        <taxon>Prorocentrum</taxon>
    </lineage>
</organism>
<sequence length="285" mass="31712">DARLNDISAEVSNRSMTPRGRVAFVDGKVKELEEFSDEDVWEFHKPTRTEDPKRILEAKWALQWSKNDDGTRGVAHNIEIGTSAGYATGGEQRMETLDSRRGCSIPSRAIPRAGALRKKYTDAADPMGIEPDALMKLIRPMRGQVGAPRRWWQRAVGDLEASGLKQRPLDPCLLVSYDTGGGSDGFILLHVGDVLEEAVKSKFKFWKWIEKGKMEPCGSDPHQTTHWNNKQANSTDLNIKVQTRACDLKPIAIDWGNGDNDRPFTLKGDPTNSKIILSAAVAKFP</sequence>
<keyword evidence="2" id="KW-1185">Reference proteome</keyword>
<dbReference type="Proteomes" id="UP001189429">
    <property type="component" value="Unassembled WGS sequence"/>
</dbReference>
<evidence type="ECO:0000313" key="2">
    <source>
        <dbReference type="Proteomes" id="UP001189429"/>
    </source>
</evidence>
<evidence type="ECO:0000313" key="1">
    <source>
        <dbReference type="EMBL" id="CAK0877270.1"/>
    </source>
</evidence>
<gene>
    <name evidence="1" type="ORF">PCOR1329_LOCUS61380</name>
</gene>
<comment type="caution">
    <text evidence="1">The sequence shown here is derived from an EMBL/GenBank/DDBJ whole genome shotgun (WGS) entry which is preliminary data.</text>
</comment>
<feature type="non-terminal residue" evidence="1">
    <location>
        <position position="1"/>
    </location>
</feature>
<accession>A0ABN9VUQ1</accession>
<protein>
    <submittedName>
        <fullName evidence="1">Uncharacterized protein</fullName>
    </submittedName>
</protein>
<dbReference type="EMBL" id="CAUYUJ010017722">
    <property type="protein sequence ID" value="CAK0877270.1"/>
    <property type="molecule type" value="Genomic_DNA"/>
</dbReference>
<name>A0ABN9VUQ1_9DINO</name>